<feature type="transmembrane region" description="Helical" evidence="6">
    <location>
        <begin position="122"/>
        <end position="141"/>
    </location>
</feature>
<dbReference type="Pfam" id="PF04138">
    <property type="entry name" value="GtrA_DPMS_TM"/>
    <property type="match status" value="1"/>
</dbReference>
<evidence type="ECO:0000256" key="2">
    <source>
        <dbReference type="ARBA" id="ARBA00009399"/>
    </source>
</evidence>
<dbReference type="InterPro" id="IPR007267">
    <property type="entry name" value="GtrA_DPMS_TM"/>
</dbReference>
<dbReference type="EMBL" id="VLKF01000001">
    <property type="protein sequence ID" value="TWH74238.1"/>
    <property type="molecule type" value="Genomic_DNA"/>
</dbReference>
<feature type="transmembrane region" description="Helical" evidence="6">
    <location>
        <begin position="58"/>
        <end position="77"/>
    </location>
</feature>
<dbReference type="GO" id="GO:0000271">
    <property type="term" value="P:polysaccharide biosynthetic process"/>
    <property type="evidence" value="ECO:0007669"/>
    <property type="project" value="InterPro"/>
</dbReference>
<dbReference type="RefSeq" id="WP_153359123.1">
    <property type="nucleotide sequence ID" value="NZ_ML762486.1"/>
</dbReference>
<dbReference type="AlphaFoldDB" id="A0A562ITG1"/>
<keyword evidence="3 6" id="KW-0812">Transmembrane</keyword>
<keyword evidence="9" id="KW-1185">Reference proteome</keyword>
<accession>A0A562ITG1</accession>
<protein>
    <submittedName>
        <fullName evidence="8">Putative flippase GtrA</fullName>
    </submittedName>
</protein>
<evidence type="ECO:0000313" key="9">
    <source>
        <dbReference type="Proteomes" id="UP000321490"/>
    </source>
</evidence>
<evidence type="ECO:0000313" key="8">
    <source>
        <dbReference type="EMBL" id="TWH74238.1"/>
    </source>
</evidence>
<name>A0A562ITG1_9ACTN</name>
<evidence type="ECO:0000256" key="4">
    <source>
        <dbReference type="ARBA" id="ARBA00022989"/>
    </source>
</evidence>
<keyword evidence="5 6" id="KW-0472">Membrane</keyword>
<feature type="transmembrane region" description="Helical" evidence="6">
    <location>
        <begin position="34"/>
        <end position="52"/>
    </location>
</feature>
<dbReference type="OrthoDB" id="3828151at2"/>
<feature type="transmembrane region" description="Helical" evidence="6">
    <location>
        <begin position="97"/>
        <end position="116"/>
    </location>
</feature>
<reference evidence="8 9" key="1">
    <citation type="submission" date="2019-07" db="EMBL/GenBank/DDBJ databases">
        <title>R&amp;d 2014.</title>
        <authorList>
            <person name="Klenk H.-P."/>
        </authorList>
    </citation>
    <scope>NUCLEOTIDE SEQUENCE [LARGE SCALE GENOMIC DNA]</scope>
    <source>
        <strain evidence="8 9">DSM 45764</strain>
    </source>
</reference>
<dbReference type="PANTHER" id="PTHR38459:SF6">
    <property type="entry name" value="ARABINOGALACTAN BIOSYNTHESIS RECRUITING PROTEIN RV3789"/>
    <property type="match status" value="1"/>
</dbReference>
<sequence length="150" mass="16135">MGLHAAYGARDGEGRHVTAESGSRAGLVAQAGRFLVVGVLGAVVDLTVYTLALHLGLWVHAARALSFVCGTTTAYALNRRWAFRVEGGRRRALGFALLYGTTFFLILGVNAATLALLPDRSWTVTLAWAISQGVGTTWNFVMLRTVVFRP</sequence>
<evidence type="ECO:0000256" key="6">
    <source>
        <dbReference type="SAM" id="Phobius"/>
    </source>
</evidence>
<organism evidence="8 9">
    <name type="scientific">Modestobacter roseus</name>
    <dbReference type="NCBI Taxonomy" id="1181884"/>
    <lineage>
        <taxon>Bacteria</taxon>
        <taxon>Bacillati</taxon>
        <taxon>Actinomycetota</taxon>
        <taxon>Actinomycetes</taxon>
        <taxon>Geodermatophilales</taxon>
        <taxon>Geodermatophilaceae</taxon>
        <taxon>Modestobacter</taxon>
    </lineage>
</organism>
<gene>
    <name evidence="8" type="ORF">JD78_02773</name>
</gene>
<evidence type="ECO:0000256" key="5">
    <source>
        <dbReference type="ARBA" id="ARBA00023136"/>
    </source>
</evidence>
<dbReference type="InterPro" id="IPR051401">
    <property type="entry name" value="GtrA_CellWall_Glycosyl"/>
</dbReference>
<proteinExistence type="inferred from homology"/>
<feature type="domain" description="GtrA/DPMS transmembrane" evidence="7">
    <location>
        <begin position="33"/>
        <end position="148"/>
    </location>
</feature>
<comment type="subcellular location">
    <subcellularLocation>
        <location evidence="1">Membrane</location>
        <topology evidence="1">Multi-pass membrane protein</topology>
    </subcellularLocation>
</comment>
<dbReference type="PANTHER" id="PTHR38459">
    <property type="entry name" value="PROPHAGE BACTOPRENOL-LINKED GLUCOSE TRANSLOCASE HOMOLOG"/>
    <property type="match status" value="1"/>
</dbReference>
<evidence type="ECO:0000256" key="3">
    <source>
        <dbReference type="ARBA" id="ARBA00022692"/>
    </source>
</evidence>
<comment type="similarity">
    <text evidence="2">Belongs to the GtrA family.</text>
</comment>
<dbReference type="Proteomes" id="UP000321490">
    <property type="component" value="Unassembled WGS sequence"/>
</dbReference>
<keyword evidence="4 6" id="KW-1133">Transmembrane helix</keyword>
<comment type="caution">
    <text evidence="8">The sequence shown here is derived from an EMBL/GenBank/DDBJ whole genome shotgun (WGS) entry which is preliminary data.</text>
</comment>
<dbReference type="GO" id="GO:0005886">
    <property type="term" value="C:plasma membrane"/>
    <property type="evidence" value="ECO:0007669"/>
    <property type="project" value="TreeGrafter"/>
</dbReference>
<evidence type="ECO:0000259" key="7">
    <source>
        <dbReference type="Pfam" id="PF04138"/>
    </source>
</evidence>
<evidence type="ECO:0000256" key="1">
    <source>
        <dbReference type="ARBA" id="ARBA00004141"/>
    </source>
</evidence>